<dbReference type="RefSeq" id="XP_019055474.1">
    <property type="nucleotide sequence ID" value="XM_019199929.1"/>
</dbReference>
<proteinExistence type="predicted"/>
<dbReference type="PANTHER" id="PTHR33447:SF2">
    <property type="entry name" value="GLUTATHIONE GAMMA-GLUTAMYLCYSTEINYLTRANSFERASE"/>
    <property type="match status" value="1"/>
</dbReference>
<gene>
    <name evidence="3" type="primary">LOC109115692</name>
</gene>
<organism evidence="2 3">
    <name type="scientific">Nelumbo nucifera</name>
    <name type="common">Sacred lotus</name>
    <dbReference type="NCBI Taxonomy" id="4432"/>
    <lineage>
        <taxon>Eukaryota</taxon>
        <taxon>Viridiplantae</taxon>
        <taxon>Streptophyta</taxon>
        <taxon>Embryophyta</taxon>
        <taxon>Tracheophyta</taxon>
        <taxon>Spermatophyta</taxon>
        <taxon>Magnoliopsida</taxon>
        <taxon>Proteales</taxon>
        <taxon>Nelumbonaceae</taxon>
        <taxon>Nelumbo</taxon>
    </lineage>
</organism>
<dbReference type="InterPro" id="IPR015407">
    <property type="entry name" value="Phytochelatin_synthase_C"/>
</dbReference>
<dbReference type="InParanoid" id="A0A1U8Q9K6"/>
<reference evidence="3" key="1">
    <citation type="submission" date="2025-08" db="UniProtKB">
        <authorList>
            <consortium name="RefSeq"/>
        </authorList>
    </citation>
    <scope>IDENTIFICATION</scope>
</reference>
<accession>A0A1U8Q9K6</accession>
<protein>
    <submittedName>
        <fullName evidence="3">Glutathione gamma-glutamylcysteinyltransferase 1-like</fullName>
    </submittedName>
</protein>
<dbReference type="AlphaFoldDB" id="A0A1U8Q9K6"/>
<dbReference type="KEGG" id="nnu:109115692"/>
<dbReference type="GO" id="GO:0016756">
    <property type="term" value="F:glutathione gamma-glutamylcysteinyltransferase activity"/>
    <property type="evidence" value="ECO:0007669"/>
    <property type="project" value="InterPro"/>
</dbReference>
<dbReference type="PANTHER" id="PTHR33447">
    <property type="entry name" value="GLUTATHIONE GAMMA-GLUTAMYLCYSTEINYLTRANSFERASE"/>
    <property type="match status" value="1"/>
</dbReference>
<evidence type="ECO:0000259" key="1">
    <source>
        <dbReference type="Pfam" id="PF09328"/>
    </source>
</evidence>
<dbReference type="Proteomes" id="UP000189703">
    <property type="component" value="Unplaced"/>
</dbReference>
<evidence type="ECO:0000313" key="2">
    <source>
        <dbReference type="Proteomes" id="UP000189703"/>
    </source>
</evidence>
<sequence>MDQDMLIISEYQIVLESVQGCIHESWTATAKHLSDNIPFLLKLENFKDAQEVLSTTLMSLPINFWEFIKWVEEFRRREEGASVLSKEMRGLSVKDQVLSQVHETELYKHVTKWLSSQSSHCTTSNDASCCNGIYPAINEIVTVLLLALPPSTWSGLKDAELLKEIYSLVSIDSLPLSLQEEVR</sequence>
<name>A0A1U8Q9K6_NELNU</name>
<evidence type="ECO:0000313" key="3">
    <source>
        <dbReference type="RefSeq" id="XP_019055474.1"/>
    </source>
</evidence>
<keyword evidence="2" id="KW-1185">Reference proteome</keyword>
<dbReference type="GO" id="GO:0046938">
    <property type="term" value="P:phytochelatin biosynthetic process"/>
    <property type="evidence" value="ECO:0007669"/>
    <property type="project" value="InterPro"/>
</dbReference>
<dbReference type="GO" id="GO:0010038">
    <property type="term" value="P:response to metal ion"/>
    <property type="evidence" value="ECO:0007669"/>
    <property type="project" value="InterPro"/>
</dbReference>
<dbReference type="OrthoDB" id="1737221at2759"/>
<dbReference type="Pfam" id="PF09328">
    <property type="entry name" value="Phytochelatin_C"/>
    <property type="match status" value="2"/>
</dbReference>
<feature type="domain" description="Phytochelatin synthase C-terminal" evidence="1">
    <location>
        <begin position="126"/>
        <end position="182"/>
    </location>
</feature>
<dbReference type="GeneID" id="109115692"/>
<dbReference type="GO" id="GO:0046872">
    <property type="term" value="F:metal ion binding"/>
    <property type="evidence" value="ECO:0007669"/>
    <property type="project" value="InterPro"/>
</dbReference>
<dbReference type="InterPro" id="IPR040409">
    <property type="entry name" value="PCS-like"/>
</dbReference>
<feature type="domain" description="Phytochelatin synthase C-terminal" evidence="1">
    <location>
        <begin position="21"/>
        <end position="124"/>
    </location>
</feature>